<sequence>MASYLQPLIESLRILACEGVEASHPDGQPFTLKAHLITVSGDMPAISKVSHGLFPPHSLLIALTHIWCPVYQLMMFKGVNAKLPCRFCNLLASPSTSSGDHVTYYTTLSPPGRKSYQALRLPLRSDQEAKESVREIRACTSRKEREAKQVEKGINGDSKFHAIGSIDFAASFTPDIMHILFENIMKQLLNLWDGSSNARQQRAVQNAWVVSSSDWTAFSHDINQCHSTVPTQMARKITNSVETRSSWTADTWSYFLLFLGPIILQGRLPNPYYQHFVKLSKWAREMTKIRIERANLAILARDIAKWVEQFEKKHFKRWQDRKTKAELEDERARDGDDEAEAEDGTTGGMLYDRMEPVVDNAIMSALRRHLESRMISRDNPNPQKGMPLITLGPKEEGNVTARQTPNGKPLVTRAGLCTTYPKTGTLIYRQTSLPMPGGKVINVGAK</sequence>
<reference evidence="1" key="1">
    <citation type="submission" date="2023-04" db="EMBL/GenBank/DDBJ databases">
        <title>Draft Genome sequencing of Naganishia species isolated from polar environments using Oxford Nanopore Technology.</title>
        <authorList>
            <person name="Leo P."/>
            <person name="Venkateswaran K."/>
        </authorList>
    </citation>
    <scope>NUCLEOTIDE SEQUENCE</scope>
    <source>
        <strain evidence="1">MNA-CCFEE 5425</strain>
    </source>
</reference>
<accession>A0ACC2XF63</accession>
<protein>
    <submittedName>
        <fullName evidence="1">Uncharacterized protein</fullName>
    </submittedName>
</protein>
<gene>
    <name evidence="1" type="ORF">QFC22_001884</name>
</gene>
<organism evidence="1 2">
    <name type="scientific">Naganishia vaughanmartiniae</name>
    <dbReference type="NCBI Taxonomy" id="1424756"/>
    <lineage>
        <taxon>Eukaryota</taxon>
        <taxon>Fungi</taxon>
        <taxon>Dikarya</taxon>
        <taxon>Basidiomycota</taxon>
        <taxon>Agaricomycotina</taxon>
        <taxon>Tremellomycetes</taxon>
        <taxon>Filobasidiales</taxon>
        <taxon>Filobasidiaceae</taxon>
        <taxon>Naganishia</taxon>
    </lineage>
</organism>
<name>A0ACC2XF63_9TREE</name>
<dbReference type="EMBL" id="JASBWU010000004">
    <property type="protein sequence ID" value="KAJ9122458.1"/>
    <property type="molecule type" value="Genomic_DNA"/>
</dbReference>
<keyword evidence="2" id="KW-1185">Reference proteome</keyword>
<evidence type="ECO:0000313" key="2">
    <source>
        <dbReference type="Proteomes" id="UP001243375"/>
    </source>
</evidence>
<dbReference type="Proteomes" id="UP001243375">
    <property type="component" value="Unassembled WGS sequence"/>
</dbReference>
<proteinExistence type="predicted"/>
<evidence type="ECO:0000313" key="1">
    <source>
        <dbReference type="EMBL" id="KAJ9122458.1"/>
    </source>
</evidence>
<comment type="caution">
    <text evidence="1">The sequence shown here is derived from an EMBL/GenBank/DDBJ whole genome shotgun (WGS) entry which is preliminary data.</text>
</comment>